<comment type="caution">
    <text evidence="1">The sequence shown here is derived from an EMBL/GenBank/DDBJ whole genome shotgun (WGS) entry which is preliminary data.</text>
</comment>
<name>A0A699UBM3_TANCI</name>
<dbReference type="AlphaFoldDB" id="A0A699UBM3"/>
<dbReference type="EMBL" id="BKCJ011317971">
    <property type="protein sequence ID" value="GFD19870.1"/>
    <property type="molecule type" value="Genomic_DNA"/>
</dbReference>
<organism evidence="1">
    <name type="scientific">Tanacetum cinerariifolium</name>
    <name type="common">Dalmatian daisy</name>
    <name type="synonym">Chrysanthemum cinerariifolium</name>
    <dbReference type="NCBI Taxonomy" id="118510"/>
    <lineage>
        <taxon>Eukaryota</taxon>
        <taxon>Viridiplantae</taxon>
        <taxon>Streptophyta</taxon>
        <taxon>Embryophyta</taxon>
        <taxon>Tracheophyta</taxon>
        <taxon>Spermatophyta</taxon>
        <taxon>Magnoliopsida</taxon>
        <taxon>eudicotyledons</taxon>
        <taxon>Gunneridae</taxon>
        <taxon>Pentapetalae</taxon>
        <taxon>asterids</taxon>
        <taxon>campanulids</taxon>
        <taxon>Asterales</taxon>
        <taxon>Asteraceae</taxon>
        <taxon>Asteroideae</taxon>
        <taxon>Anthemideae</taxon>
        <taxon>Anthemidinae</taxon>
        <taxon>Tanacetum</taxon>
    </lineage>
</organism>
<accession>A0A699UBM3</accession>
<reference evidence="1" key="1">
    <citation type="journal article" date="2019" name="Sci. Rep.">
        <title>Draft genome of Tanacetum cinerariifolium, the natural source of mosquito coil.</title>
        <authorList>
            <person name="Yamashiro T."/>
            <person name="Shiraishi A."/>
            <person name="Satake H."/>
            <person name="Nakayama K."/>
        </authorList>
    </citation>
    <scope>NUCLEOTIDE SEQUENCE</scope>
</reference>
<gene>
    <name evidence="1" type="ORF">Tci_891839</name>
</gene>
<proteinExistence type="predicted"/>
<evidence type="ECO:0000313" key="1">
    <source>
        <dbReference type="EMBL" id="GFD19870.1"/>
    </source>
</evidence>
<sequence>MPPHKRLCLSTLGSRDTWVDLTETVPEIAPMTALEVNTRVTELSELHEHDTQDLYALLEDAQNSRTRISQRVAVDSQRADLLMENRIAHQETIQIVEDEAYAAREAWAHSIRLSQAIHSELQTHQEQVYAHEF</sequence>
<protein>
    <submittedName>
        <fullName evidence="1">Uncharacterized protein</fullName>
    </submittedName>
</protein>